<sequence>MLDNGELDLTGPPSAMVCWLYLIAGRRTAYQESLLWSLLSGQELDESVLTPSKPPCTNPLPYPYNLQQRWLTELSWHASNNSFQMNRELTAAQ</sequence>
<evidence type="ECO:0000313" key="1">
    <source>
        <dbReference type="EMBL" id="MSS84417.1"/>
    </source>
</evidence>
<proteinExistence type="predicted"/>
<protein>
    <submittedName>
        <fullName evidence="1">Uncharacterized protein</fullName>
    </submittedName>
</protein>
<gene>
    <name evidence="1" type="ORF">FYJ24_06505</name>
</gene>
<accession>A0A6N7VRM4</accession>
<evidence type="ECO:0000313" key="2">
    <source>
        <dbReference type="Proteomes" id="UP000470875"/>
    </source>
</evidence>
<name>A0A6N7VRM4_9ACTO</name>
<dbReference type="Proteomes" id="UP000470875">
    <property type="component" value="Unassembled WGS sequence"/>
</dbReference>
<dbReference type="EMBL" id="VULO01000007">
    <property type="protein sequence ID" value="MSS84417.1"/>
    <property type="molecule type" value="Genomic_DNA"/>
</dbReference>
<dbReference type="AlphaFoldDB" id="A0A6N7VRM4"/>
<keyword evidence="2" id="KW-1185">Reference proteome</keyword>
<comment type="caution">
    <text evidence="1">The sequence shown here is derived from an EMBL/GenBank/DDBJ whole genome shotgun (WGS) entry which is preliminary data.</text>
</comment>
<organism evidence="1 2">
    <name type="scientific">Scrofimicrobium canadense</name>
    <dbReference type="NCBI Taxonomy" id="2652290"/>
    <lineage>
        <taxon>Bacteria</taxon>
        <taxon>Bacillati</taxon>
        <taxon>Actinomycetota</taxon>
        <taxon>Actinomycetes</taxon>
        <taxon>Actinomycetales</taxon>
        <taxon>Actinomycetaceae</taxon>
        <taxon>Scrofimicrobium</taxon>
    </lineage>
</organism>
<reference evidence="1 2" key="1">
    <citation type="submission" date="2019-08" db="EMBL/GenBank/DDBJ databases">
        <title>In-depth cultivation of the pig gut microbiome towards novel bacterial diversity and tailored functional studies.</title>
        <authorList>
            <person name="Wylensek D."/>
            <person name="Hitch T.C.A."/>
            <person name="Clavel T."/>
        </authorList>
    </citation>
    <scope>NUCLEOTIDE SEQUENCE [LARGE SCALE GENOMIC DNA]</scope>
    <source>
        <strain evidence="1 2">WB03_NA08</strain>
    </source>
</reference>
<dbReference type="RefSeq" id="WP_154544764.1">
    <property type="nucleotide sequence ID" value="NZ_VULO01000007.1"/>
</dbReference>